<dbReference type="AlphaFoldDB" id="A0A177D758"/>
<evidence type="ECO:0000313" key="2">
    <source>
        <dbReference type="EMBL" id="OAG15505.1"/>
    </source>
</evidence>
<dbReference type="EMBL" id="KV441493">
    <property type="protein sequence ID" value="OAG15505.1"/>
    <property type="molecule type" value="Genomic_DNA"/>
</dbReference>
<evidence type="ECO:0000313" key="3">
    <source>
        <dbReference type="Proteomes" id="UP000077248"/>
    </source>
</evidence>
<dbReference type="GeneID" id="29117317"/>
<feature type="region of interest" description="Disordered" evidence="1">
    <location>
        <begin position="135"/>
        <end position="154"/>
    </location>
</feature>
<dbReference type="KEGG" id="aalt:CC77DRAFT_447150"/>
<dbReference type="VEuPathDB" id="FungiDB:CC77DRAFT_447150"/>
<feature type="region of interest" description="Disordered" evidence="1">
    <location>
        <begin position="72"/>
        <end position="114"/>
    </location>
</feature>
<keyword evidence="3" id="KW-1185">Reference proteome</keyword>
<dbReference type="OMA" id="LKEAPFC"/>
<dbReference type="RefSeq" id="XP_018380926.1">
    <property type="nucleotide sequence ID" value="XM_018531723.1"/>
</dbReference>
<proteinExistence type="predicted"/>
<reference evidence="2 3" key="1">
    <citation type="submission" date="2016-05" db="EMBL/GenBank/DDBJ databases">
        <title>Comparative analysis of secretome profiles of manganese(II)-oxidizing ascomycete fungi.</title>
        <authorList>
            <consortium name="DOE Joint Genome Institute"/>
            <person name="Zeiner C.A."/>
            <person name="Purvine S.O."/>
            <person name="Zink E.M."/>
            <person name="Wu S."/>
            <person name="Pasa-Tolic L."/>
            <person name="Chaput D.L."/>
            <person name="Haridas S."/>
            <person name="Grigoriev I.V."/>
            <person name="Santelli C.M."/>
            <person name="Hansel C.M."/>
        </authorList>
    </citation>
    <scope>NUCLEOTIDE SEQUENCE [LARGE SCALE GENOMIC DNA]</scope>
    <source>
        <strain evidence="2 3">SRC1lrK2f</strain>
    </source>
</reference>
<protein>
    <submittedName>
        <fullName evidence="2">Uncharacterized protein</fullName>
    </submittedName>
</protein>
<dbReference type="Proteomes" id="UP000077248">
    <property type="component" value="Unassembled WGS sequence"/>
</dbReference>
<sequence length="189" mass="21065">MSSTPSTQSALQASALLLKKQDTHEYRQTTYHDGSNVQIAESRRRRWADWKVEPPVQGYTDFVLYPKADEDSYPQSSFEHVSSQPHPAPRRKVAEPSSELHVTSAKRSSKVRSKSVILHAEAKSSEGLPLKTKTAVNSFAGPTPPPTPRLSRLSTPEFDDMDEAPFCGCDVEAHVVKRCTNCRKEAGLW</sequence>
<gene>
    <name evidence="2" type="ORF">CC77DRAFT_447150</name>
</gene>
<accession>A0A177D758</accession>
<evidence type="ECO:0000256" key="1">
    <source>
        <dbReference type="SAM" id="MobiDB-lite"/>
    </source>
</evidence>
<feature type="compositionally biased region" description="Polar residues" evidence="1">
    <location>
        <begin position="73"/>
        <end position="85"/>
    </location>
</feature>
<organism evidence="2 3">
    <name type="scientific">Alternaria alternata</name>
    <name type="common">Alternaria rot fungus</name>
    <name type="synonym">Torula alternata</name>
    <dbReference type="NCBI Taxonomy" id="5599"/>
    <lineage>
        <taxon>Eukaryota</taxon>
        <taxon>Fungi</taxon>
        <taxon>Dikarya</taxon>
        <taxon>Ascomycota</taxon>
        <taxon>Pezizomycotina</taxon>
        <taxon>Dothideomycetes</taxon>
        <taxon>Pleosporomycetidae</taxon>
        <taxon>Pleosporales</taxon>
        <taxon>Pleosporineae</taxon>
        <taxon>Pleosporaceae</taxon>
        <taxon>Alternaria</taxon>
        <taxon>Alternaria sect. Alternaria</taxon>
        <taxon>Alternaria alternata complex</taxon>
    </lineage>
</organism>
<name>A0A177D758_ALTAL</name>